<dbReference type="PANTHER" id="PTHR43841">
    <property type="entry name" value="3-HYDROXYACYL-THIOESTER DEHYDRATASE HTDX-RELATED"/>
    <property type="match status" value="1"/>
</dbReference>
<protein>
    <recommendedName>
        <fullName evidence="1">MaoC-like domain-containing protein</fullName>
    </recommendedName>
</protein>
<feature type="domain" description="MaoC-like" evidence="1">
    <location>
        <begin position="10"/>
        <end position="117"/>
    </location>
</feature>
<dbReference type="EMBL" id="BDJK01000055">
    <property type="protein sequence ID" value="GAV23525.1"/>
    <property type="molecule type" value="Genomic_DNA"/>
</dbReference>
<dbReference type="STRING" id="870242.cpu_20350"/>
<accession>A0A1L8CX62</accession>
<dbReference type="Proteomes" id="UP000187485">
    <property type="component" value="Unassembled WGS sequence"/>
</dbReference>
<dbReference type="SUPFAM" id="SSF54637">
    <property type="entry name" value="Thioesterase/thiol ester dehydrase-isomerase"/>
    <property type="match status" value="1"/>
</dbReference>
<dbReference type="OrthoDB" id="9801625at2"/>
<keyword evidence="3" id="KW-1185">Reference proteome</keyword>
<proteinExistence type="predicted"/>
<evidence type="ECO:0000259" key="1">
    <source>
        <dbReference type="Pfam" id="PF01575"/>
    </source>
</evidence>
<evidence type="ECO:0000313" key="3">
    <source>
        <dbReference type="Proteomes" id="UP000187485"/>
    </source>
</evidence>
<evidence type="ECO:0000313" key="2">
    <source>
        <dbReference type="EMBL" id="GAV23525.1"/>
    </source>
</evidence>
<dbReference type="AlphaFoldDB" id="A0A1L8CX62"/>
<dbReference type="PANTHER" id="PTHR43841:SF3">
    <property type="entry name" value="(3R)-HYDROXYACYL-ACP DEHYDRATASE SUBUNIT HADB"/>
    <property type="match status" value="1"/>
</dbReference>
<dbReference type="Gene3D" id="3.10.129.10">
    <property type="entry name" value="Hotdog Thioesterase"/>
    <property type="match status" value="1"/>
</dbReference>
<dbReference type="Pfam" id="PF01575">
    <property type="entry name" value="MaoC_dehydratas"/>
    <property type="match status" value="1"/>
</dbReference>
<gene>
    <name evidence="2" type="ORF">cpu_20350</name>
</gene>
<name>A0A1L8CX62_9THEO</name>
<dbReference type="InterPro" id="IPR029069">
    <property type="entry name" value="HotDog_dom_sf"/>
</dbReference>
<comment type="caution">
    <text evidence="2">The sequence shown here is derived from an EMBL/GenBank/DDBJ whole genome shotgun (WGS) entry which is preliminary data.</text>
</comment>
<organism evidence="2 3">
    <name type="scientific">Carboxydothermus pertinax</name>
    <dbReference type="NCBI Taxonomy" id="870242"/>
    <lineage>
        <taxon>Bacteria</taxon>
        <taxon>Bacillati</taxon>
        <taxon>Bacillota</taxon>
        <taxon>Clostridia</taxon>
        <taxon>Thermoanaerobacterales</taxon>
        <taxon>Thermoanaerobacteraceae</taxon>
        <taxon>Carboxydothermus</taxon>
    </lineage>
</organism>
<sequence length="147" mass="15781">MKKRVSELKPGDEFPALKKEPVTRVQIARYAGASGDFNPLHLDDAAGIALGTGGVIAHGMLIMGFAGQAVTSWIPKKALKKFGVRFVGMTRPGESITVEGKITEVKVQGEEYSITAKITAKGQNQNLKIKGSFAALLPPDYELILKD</sequence>
<dbReference type="InterPro" id="IPR002539">
    <property type="entry name" value="MaoC-like_dom"/>
</dbReference>
<dbReference type="RefSeq" id="WP_075859932.1">
    <property type="nucleotide sequence ID" value="NZ_BDJK01000055.1"/>
</dbReference>
<reference evidence="3" key="1">
    <citation type="submission" date="2016-12" db="EMBL/GenBank/DDBJ databases">
        <title>Draft Genome Sequences od Carboxydothermus pertinax and islandicus, Hydrogenogenic Carboxydotrophic Bacteria.</title>
        <authorList>
            <person name="Fukuyama Y."/>
            <person name="Ohmae K."/>
            <person name="Yoneda Y."/>
            <person name="Yoshida T."/>
            <person name="Sako Y."/>
        </authorList>
    </citation>
    <scope>NUCLEOTIDE SEQUENCE [LARGE SCALE GENOMIC DNA]</scope>
    <source>
        <strain evidence="3">Ug1</strain>
    </source>
</reference>